<feature type="transmembrane region" description="Helical" evidence="7">
    <location>
        <begin position="382"/>
        <end position="403"/>
    </location>
</feature>
<feature type="transmembrane region" description="Helical" evidence="7">
    <location>
        <begin position="424"/>
        <end position="443"/>
    </location>
</feature>
<feature type="region of interest" description="Disordered" evidence="6">
    <location>
        <begin position="64"/>
        <end position="91"/>
    </location>
</feature>
<evidence type="ECO:0000256" key="3">
    <source>
        <dbReference type="ARBA" id="ARBA00022692"/>
    </source>
</evidence>
<feature type="compositionally biased region" description="Pro residues" evidence="6">
    <location>
        <begin position="73"/>
        <end position="83"/>
    </location>
</feature>
<evidence type="ECO:0000313" key="9">
    <source>
        <dbReference type="EMBL" id="KAH9526549.1"/>
    </source>
</evidence>
<evidence type="ECO:0000259" key="8">
    <source>
        <dbReference type="PROSITE" id="PS50262"/>
    </source>
</evidence>
<proteinExistence type="inferred from homology"/>
<dbReference type="GO" id="GO:0004930">
    <property type="term" value="F:G protein-coupled receptor activity"/>
    <property type="evidence" value="ECO:0007669"/>
    <property type="project" value="InterPro"/>
</dbReference>
<sequence>MRKSTINIYLTVLTLYDNGVLIFSVLMLNIPAINDYQLQQQQQQILAAAAASAATTTTNEFISFMDDPNRLGEPPPSPPPPIPLSSSSQSRNQIINDDSSAIIINNNNNSNTSMSLMNVMMMTQSPSLNGDNDDDMPLMMNQQMMNKIGTTLSVPTLLSEKNIKYPLPSSSSSSSSSSSLPFKHRHTHQYDDSIISWNHALNDSFIAFINQCLLSVDQSTTTKDDHSSNNDDDYRSQFDWQYCRLLFRLNSYTMISDPLFMEEIEENSDESSIELSSQQNNILIPWSNRMQPNRICLHLMNKTLNIMDHFDNAKIVPDHLWLEKHLQILLSLTNNITTIVDDDQRFCNWNFIVDDVVDSNATNGCPFMIEMPFSPLVYYVKIVYPLALIAQTGSIWTTCLITIERYLAVCHPLMTMTLSTRARAIWALSILSIMAFLFNLPRFAEVDTTCNQVRATEFRHNKIYYQVYYIFLNLTFNYIVPLSLLAALNVKIYFSVQKASQNRNELTRARQSELHLASMFIAIVAIFIACNAPAFIVNCLEPYFQVGTPVLELMTIFSNVLVCFNSSINFVIYCIFGRKFRLKFLRLLRLNRWKFCNRRQYRSSSTSAAAAASSCSARTVTIPFNRHHGGAMMMMMNRGDSTILNGPNNENINNNNQHNHQKSNWSSMVEGQLKIEQQQQQQTKLQPQQQPTPPPMTMENVRFSPSSIIRSNTFGSYSNQTIHTMNNQHHNDDDDDDDDDEGEEEEKISMVNHYHFNNAADTCENSIKTTTTTTNRIKLLKKLSSSSSPSMKSLHHSEEKEEESNLLSMNFYKKKQKTIN</sequence>
<dbReference type="EMBL" id="ASGP02000001">
    <property type="protein sequence ID" value="KAH9526549.1"/>
    <property type="molecule type" value="Genomic_DNA"/>
</dbReference>
<feature type="transmembrane region" description="Helical" evidence="7">
    <location>
        <begin position="514"/>
        <end position="536"/>
    </location>
</feature>
<dbReference type="CDD" id="cd14978">
    <property type="entry name" value="7tmA_FMRFamide_R-like"/>
    <property type="match status" value="1"/>
</dbReference>
<feature type="region of interest" description="Disordered" evidence="6">
    <location>
        <begin position="718"/>
        <end position="746"/>
    </location>
</feature>
<comment type="similarity">
    <text evidence="2">Belongs to the G-protein coupled receptor 1 family.</text>
</comment>
<dbReference type="SUPFAM" id="SSF81321">
    <property type="entry name" value="Family A G protein-coupled receptor-like"/>
    <property type="match status" value="1"/>
</dbReference>
<dbReference type="InterPro" id="IPR000276">
    <property type="entry name" value="GPCR_Rhodpsn"/>
</dbReference>
<keyword evidence="4 7" id="KW-1133">Transmembrane helix</keyword>
<dbReference type="Gene3D" id="1.20.1070.10">
    <property type="entry name" value="Rhodopsin 7-helix transmembrane proteins"/>
    <property type="match status" value="1"/>
</dbReference>
<dbReference type="Proteomes" id="UP000790347">
    <property type="component" value="Unassembled WGS sequence"/>
</dbReference>
<feature type="domain" description="G-protein coupled receptors family 1 profile" evidence="8">
    <location>
        <begin position="386"/>
        <end position="573"/>
    </location>
</feature>
<dbReference type="InterPro" id="IPR052954">
    <property type="entry name" value="GPCR-Ligand_Int"/>
</dbReference>
<reference evidence="9" key="1">
    <citation type="submission" date="2013-05" db="EMBL/GenBank/DDBJ databases">
        <authorList>
            <person name="Yim A.K.Y."/>
            <person name="Chan T.F."/>
            <person name="Ji K.M."/>
            <person name="Liu X.Y."/>
            <person name="Zhou J.W."/>
            <person name="Li R.Q."/>
            <person name="Yang K.Y."/>
            <person name="Li J."/>
            <person name="Li M."/>
            <person name="Law P.T.W."/>
            <person name="Wu Y.L."/>
            <person name="Cai Z.L."/>
            <person name="Qin H."/>
            <person name="Bao Y."/>
            <person name="Leung R.K.K."/>
            <person name="Ng P.K.S."/>
            <person name="Zou J."/>
            <person name="Zhong X.J."/>
            <person name="Ran P.X."/>
            <person name="Zhong N.S."/>
            <person name="Liu Z.G."/>
            <person name="Tsui S.K.W."/>
        </authorList>
    </citation>
    <scope>NUCLEOTIDE SEQUENCE</scope>
    <source>
        <strain evidence="9">Derf</strain>
        <tissue evidence="9">Whole organism</tissue>
    </source>
</reference>
<feature type="compositionally biased region" description="Low complexity" evidence="6">
    <location>
        <begin position="645"/>
        <end position="658"/>
    </location>
</feature>
<comment type="caution">
    <text evidence="9">The sequence shown here is derived from an EMBL/GenBank/DDBJ whole genome shotgun (WGS) entry which is preliminary data.</text>
</comment>
<reference evidence="9" key="2">
    <citation type="journal article" date="2022" name="Res Sq">
        <title>Comparative Genomics Reveals Insights into the Divergent Evolution of Astigmatic Mites and Household Pest Adaptations.</title>
        <authorList>
            <person name="Xiong Q."/>
            <person name="Wan A.T.-Y."/>
            <person name="Liu X.-Y."/>
            <person name="Fung C.S.-H."/>
            <person name="Xiao X."/>
            <person name="Malainual N."/>
            <person name="Hou J."/>
            <person name="Wang L."/>
            <person name="Wang M."/>
            <person name="Yang K."/>
            <person name="Cui Y."/>
            <person name="Leung E."/>
            <person name="Nong W."/>
            <person name="Shin S.-K."/>
            <person name="Au S."/>
            <person name="Jeong K.Y."/>
            <person name="Chew F.T."/>
            <person name="Hui J."/>
            <person name="Leung T.F."/>
            <person name="Tungtrongchitr A."/>
            <person name="Zhong N."/>
            <person name="Liu Z."/>
            <person name="Tsui S."/>
        </authorList>
    </citation>
    <scope>NUCLEOTIDE SEQUENCE</scope>
    <source>
        <strain evidence="9">Derf</strain>
        <tissue evidence="9">Whole organism</tissue>
    </source>
</reference>
<dbReference type="GO" id="GO:0016020">
    <property type="term" value="C:membrane"/>
    <property type="evidence" value="ECO:0007669"/>
    <property type="project" value="UniProtKB-SubCell"/>
</dbReference>
<comment type="subcellular location">
    <subcellularLocation>
        <location evidence="1">Membrane</location>
    </subcellularLocation>
</comment>
<keyword evidence="3 7" id="KW-0812">Transmembrane</keyword>
<feature type="compositionally biased region" description="Polar residues" evidence="6">
    <location>
        <begin position="718"/>
        <end position="728"/>
    </location>
</feature>
<dbReference type="Pfam" id="PF00001">
    <property type="entry name" value="7tm_1"/>
    <property type="match status" value="1"/>
</dbReference>
<evidence type="ECO:0000256" key="2">
    <source>
        <dbReference type="ARBA" id="ARBA00010663"/>
    </source>
</evidence>
<feature type="compositionally biased region" description="Low complexity" evidence="6">
    <location>
        <begin position="782"/>
        <end position="792"/>
    </location>
</feature>
<feature type="region of interest" description="Disordered" evidence="6">
    <location>
        <begin position="781"/>
        <end position="820"/>
    </location>
</feature>
<accession>A0A922I7R6</accession>
<dbReference type="AlphaFoldDB" id="A0A922I7R6"/>
<keyword evidence="10" id="KW-1185">Reference proteome</keyword>
<feature type="transmembrane region" description="Helical" evidence="7">
    <location>
        <begin position="7"/>
        <end position="30"/>
    </location>
</feature>
<feature type="transmembrane region" description="Helical" evidence="7">
    <location>
        <begin position="556"/>
        <end position="576"/>
    </location>
</feature>
<gene>
    <name evidence="9" type="primary">GPRNNA1</name>
    <name evidence="9" type="ORF">DERF_000625</name>
</gene>
<evidence type="ECO:0000256" key="5">
    <source>
        <dbReference type="ARBA" id="ARBA00023136"/>
    </source>
</evidence>
<evidence type="ECO:0000256" key="1">
    <source>
        <dbReference type="ARBA" id="ARBA00004370"/>
    </source>
</evidence>
<feature type="compositionally biased region" description="Acidic residues" evidence="6">
    <location>
        <begin position="733"/>
        <end position="746"/>
    </location>
</feature>
<name>A0A922I7R6_DERFA</name>
<dbReference type="PROSITE" id="PS50262">
    <property type="entry name" value="G_PROTEIN_RECEP_F1_2"/>
    <property type="match status" value="1"/>
</dbReference>
<keyword evidence="5 7" id="KW-0472">Membrane</keyword>
<dbReference type="InterPro" id="IPR017452">
    <property type="entry name" value="GPCR_Rhodpsn_7TM"/>
</dbReference>
<evidence type="ECO:0000256" key="6">
    <source>
        <dbReference type="SAM" id="MobiDB-lite"/>
    </source>
</evidence>
<evidence type="ECO:0000313" key="10">
    <source>
        <dbReference type="Proteomes" id="UP000790347"/>
    </source>
</evidence>
<feature type="compositionally biased region" description="Low complexity" evidence="6">
    <location>
        <begin position="677"/>
        <end position="689"/>
    </location>
</feature>
<dbReference type="PANTHER" id="PTHR46641">
    <property type="entry name" value="FMRFAMIDE RECEPTOR-RELATED"/>
    <property type="match status" value="1"/>
</dbReference>
<protein>
    <submittedName>
        <fullName evidence="9">G-protein coupled receptor</fullName>
    </submittedName>
</protein>
<evidence type="ECO:0000256" key="4">
    <source>
        <dbReference type="ARBA" id="ARBA00022989"/>
    </source>
</evidence>
<feature type="region of interest" description="Disordered" evidence="6">
    <location>
        <begin position="638"/>
        <end position="701"/>
    </location>
</feature>
<organism evidence="9 10">
    <name type="scientific">Dermatophagoides farinae</name>
    <name type="common">American house dust mite</name>
    <dbReference type="NCBI Taxonomy" id="6954"/>
    <lineage>
        <taxon>Eukaryota</taxon>
        <taxon>Metazoa</taxon>
        <taxon>Ecdysozoa</taxon>
        <taxon>Arthropoda</taxon>
        <taxon>Chelicerata</taxon>
        <taxon>Arachnida</taxon>
        <taxon>Acari</taxon>
        <taxon>Acariformes</taxon>
        <taxon>Sarcoptiformes</taxon>
        <taxon>Astigmata</taxon>
        <taxon>Psoroptidia</taxon>
        <taxon>Analgoidea</taxon>
        <taxon>Pyroglyphidae</taxon>
        <taxon>Dermatophagoidinae</taxon>
        <taxon>Dermatophagoides</taxon>
    </lineage>
</organism>
<dbReference type="PANTHER" id="PTHR46641:SF2">
    <property type="entry name" value="FMRFAMIDE RECEPTOR"/>
    <property type="match status" value="1"/>
</dbReference>
<evidence type="ECO:0000256" key="7">
    <source>
        <dbReference type="SAM" id="Phobius"/>
    </source>
</evidence>
<keyword evidence="9" id="KW-0675">Receptor</keyword>
<feature type="transmembrane region" description="Helical" evidence="7">
    <location>
        <begin position="463"/>
        <end position="494"/>
    </location>
</feature>